<accession>A0ABR0JTS6</accession>
<sequence length="53" mass="5877">MTLYAVWTPIVPSKPLNRSSHSVAVIKAKAYIFGGELKPRTPLDSEIHVLDTQ</sequence>
<proteinExistence type="predicted"/>
<evidence type="ECO:0000313" key="2">
    <source>
        <dbReference type="Proteomes" id="UP001357485"/>
    </source>
</evidence>
<dbReference type="Gene3D" id="2.120.10.80">
    <property type="entry name" value="Kelch-type beta propeller"/>
    <property type="match status" value="1"/>
</dbReference>
<dbReference type="EMBL" id="JAVRRA010027146">
    <property type="protein sequence ID" value="KAK5069082.1"/>
    <property type="molecule type" value="Genomic_DNA"/>
</dbReference>
<protein>
    <submittedName>
        <fullName evidence="1">Uncharacterized protein</fullName>
    </submittedName>
</protein>
<dbReference type="Proteomes" id="UP001357485">
    <property type="component" value="Unassembled WGS sequence"/>
</dbReference>
<reference evidence="1 2" key="1">
    <citation type="submission" date="2023-08" db="EMBL/GenBank/DDBJ databases">
        <title>Black Yeasts Isolated from many extreme environments.</title>
        <authorList>
            <person name="Coleine C."/>
            <person name="Stajich J.E."/>
            <person name="Selbmann L."/>
        </authorList>
    </citation>
    <scope>NUCLEOTIDE SEQUENCE [LARGE SCALE GENOMIC DNA]</scope>
    <source>
        <strain evidence="1 2">CCFEE 536</strain>
    </source>
</reference>
<organism evidence="1 2">
    <name type="scientific">Cryomyces antarcticus</name>
    <dbReference type="NCBI Taxonomy" id="329879"/>
    <lineage>
        <taxon>Eukaryota</taxon>
        <taxon>Fungi</taxon>
        <taxon>Dikarya</taxon>
        <taxon>Ascomycota</taxon>
        <taxon>Pezizomycotina</taxon>
        <taxon>Dothideomycetes</taxon>
        <taxon>Dothideomycetes incertae sedis</taxon>
        <taxon>Cryomyces</taxon>
    </lineage>
</organism>
<comment type="caution">
    <text evidence="1">The sequence shown here is derived from an EMBL/GenBank/DDBJ whole genome shotgun (WGS) entry which is preliminary data.</text>
</comment>
<feature type="non-terminal residue" evidence="1">
    <location>
        <position position="53"/>
    </location>
</feature>
<name>A0ABR0JTS6_9PEZI</name>
<gene>
    <name evidence="1" type="ORF">LTR16_009577</name>
</gene>
<dbReference type="SUPFAM" id="SSF117281">
    <property type="entry name" value="Kelch motif"/>
    <property type="match status" value="1"/>
</dbReference>
<keyword evidence="2" id="KW-1185">Reference proteome</keyword>
<evidence type="ECO:0000313" key="1">
    <source>
        <dbReference type="EMBL" id="KAK5069082.1"/>
    </source>
</evidence>
<dbReference type="InterPro" id="IPR015915">
    <property type="entry name" value="Kelch-typ_b-propeller"/>
</dbReference>